<evidence type="ECO:0000259" key="2">
    <source>
        <dbReference type="PROSITE" id="PS50975"/>
    </source>
</evidence>
<dbReference type="RefSeq" id="WP_164355220.1">
    <property type="nucleotide sequence ID" value="NZ_JAABNT010000014.1"/>
</dbReference>
<feature type="domain" description="ATP-grasp" evidence="2">
    <location>
        <begin position="76"/>
        <end position="125"/>
    </location>
</feature>
<dbReference type="EMBL" id="JAABNT010000014">
    <property type="protein sequence ID" value="NEK24292.1"/>
    <property type="molecule type" value="Genomic_DNA"/>
</dbReference>
<dbReference type="AlphaFoldDB" id="A0A6P0CDP2"/>
<protein>
    <recommendedName>
        <fullName evidence="2">ATP-grasp domain-containing protein</fullName>
    </recommendedName>
</protein>
<dbReference type="Proteomes" id="UP000468591">
    <property type="component" value="Unassembled WGS sequence"/>
</dbReference>
<keyword evidence="1" id="KW-0067">ATP-binding</keyword>
<dbReference type="Gene3D" id="3.30.1490.20">
    <property type="entry name" value="ATP-grasp fold, A domain"/>
    <property type="match status" value="1"/>
</dbReference>
<dbReference type="SUPFAM" id="SSF56059">
    <property type="entry name" value="Glutathione synthetase ATP-binding domain-like"/>
    <property type="match status" value="1"/>
</dbReference>
<reference evidence="3 4" key="1">
    <citation type="submission" date="2020-01" db="EMBL/GenBank/DDBJ databases">
        <title>Sulfitobacter sediminilitoris sp. nov., isolated from a tidal flat.</title>
        <authorList>
            <person name="Park S."/>
            <person name="Yoon J.-H."/>
        </authorList>
    </citation>
    <scope>NUCLEOTIDE SEQUENCE [LARGE SCALE GENOMIC DNA]</scope>
    <source>
        <strain evidence="3 4">JBTF-M27</strain>
    </source>
</reference>
<evidence type="ECO:0000313" key="3">
    <source>
        <dbReference type="EMBL" id="NEK24292.1"/>
    </source>
</evidence>
<sequence>MIINEQPNDYRDVDLEFSGVTDLIAHEFRMLGCQVQEIGRLVSICLEDKEVFTFDSETSYTSRVSTRVLKNKAVARQLIKEAGLRVANGRLFSKSEKAKAFSYIEQIGSGVIKPVDGSHGRGVSVGVSVGEFDLAWGLAANLTRNEILIEEYFSEGTEARYLIVDGQ</sequence>
<gene>
    <name evidence="3" type="ORF">GV827_18055</name>
</gene>
<keyword evidence="4" id="KW-1185">Reference proteome</keyword>
<name>A0A6P0CDP2_9RHOB</name>
<comment type="caution">
    <text evidence="3">The sequence shown here is derived from an EMBL/GenBank/DDBJ whole genome shotgun (WGS) entry which is preliminary data.</text>
</comment>
<evidence type="ECO:0000256" key="1">
    <source>
        <dbReference type="PROSITE-ProRule" id="PRU00409"/>
    </source>
</evidence>
<dbReference type="GO" id="GO:0005524">
    <property type="term" value="F:ATP binding"/>
    <property type="evidence" value="ECO:0007669"/>
    <property type="project" value="UniProtKB-UniRule"/>
</dbReference>
<keyword evidence="1" id="KW-0547">Nucleotide-binding</keyword>
<dbReference type="InterPro" id="IPR013815">
    <property type="entry name" value="ATP_grasp_subdomain_1"/>
</dbReference>
<dbReference type="GO" id="GO:0046872">
    <property type="term" value="F:metal ion binding"/>
    <property type="evidence" value="ECO:0007669"/>
    <property type="project" value="InterPro"/>
</dbReference>
<dbReference type="InterPro" id="IPR011761">
    <property type="entry name" value="ATP-grasp"/>
</dbReference>
<dbReference type="PROSITE" id="PS50975">
    <property type="entry name" value="ATP_GRASP"/>
    <property type="match status" value="1"/>
</dbReference>
<evidence type="ECO:0000313" key="4">
    <source>
        <dbReference type="Proteomes" id="UP000468591"/>
    </source>
</evidence>
<organism evidence="3 4">
    <name type="scientific">Sulfitobacter sediminilitoris</name>
    <dbReference type="NCBI Taxonomy" id="2698830"/>
    <lineage>
        <taxon>Bacteria</taxon>
        <taxon>Pseudomonadati</taxon>
        <taxon>Pseudomonadota</taxon>
        <taxon>Alphaproteobacteria</taxon>
        <taxon>Rhodobacterales</taxon>
        <taxon>Roseobacteraceae</taxon>
        <taxon>Sulfitobacter</taxon>
    </lineage>
</organism>
<proteinExistence type="predicted"/>
<accession>A0A6P0CDP2</accession>